<dbReference type="SUPFAM" id="SSF48452">
    <property type="entry name" value="TPR-like"/>
    <property type="match status" value="1"/>
</dbReference>
<dbReference type="Pfam" id="PF13041">
    <property type="entry name" value="PPR_2"/>
    <property type="match status" value="1"/>
</dbReference>
<feature type="repeat" description="PPR" evidence="2">
    <location>
        <begin position="477"/>
        <end position="511"/>
    </location>
</feature>
<dbReference type="InterPro" id="IPR011990">
    <property type="entry name" value="TPR-like_helical_dom_sf"/>
</dbReference>
<dbReference type="EMBL" id="JABEZX010000011">
    <property type="protein sequence ID" value="MBA0571480.1"/>
    <property type="molecule type" value="Genomic_DNA"/>
</dbReference>
<sequence>MSKVFKYNEVNSKNEGIRRTRSRKGSVEEGEDDDLKIERTAFKNFEQSNDIVNKPRVSKMEMEERIQKLAKLNGADIDMPEWMFSKMMRSAKIKFSDYCILRVIQVLGKLGNWRRVLQVIEWLEVRERFKSHRLRHIYTTALDVLGKARRPVEALNLFRSMQQQMASYPDIVAYHSIAVTLGQAGHMTELFDVIDSMRSPPKKKFKTGPLGKWDPRLEPDIVVYNAVLNACARRKQWEGAFWVLQQLKQQHLLPSTTTYGLVMEVMFECGKYNLVHEFFRKMDKSCIPNALTYRGIHVIFLSLCSNRYLDSCLIPKVHILSVVEADFGLFSVLVNTLWKEDRIDEAVSVVQVMEKRGIVGSAALYYDLARCLCSAGRCQEALMQIEKICKVANKPLVVTYTGLIQACLDSGNIENGAYIFNQMQKYCSPNLVTCNIMLKAYLDYGLFDEAKELFQKMSKDANEMSSKCNDLNGVVADSYTFNIMLDACVQRNRWDEFEHVYGRMLRHGFHFNAKRHLRMILDAARAGKGELLETTWEEITRAERTPPLPLIKERFCMKLEKNDYASAVSCITIHPASELQALSKSVWLNLYKDNASRFQQETIIGLVEEVDMIIGKS</sequence>
<gene>
    <name evidence="3" type="ORF">Golob_005052</name>
</gene>
<proteinExistence type="predicted"/>
<name>A0A7J8N3R8_9ROSI</name>
<dbReference type="PANTHER" id="PTHR46935">
    <property type="entry name" value="OS01G0674700 PROTEIN"/>
    <property type="match status" value="1"/>
</dbReference>
<accession>A0A7J8N3R8</accession>
<dbReference type="GO" id="GO:0009658">
    <property type="term" value="P:chloroplast organization"/>
    <property type="evidence" value="ECO:0007669"/>
    <property type="project" value="InterPro"/>
</dbReference>
<dbReference type="PROSITE" id="PS51375">
    <property type="entry name" value="PPR"/>
    <property type="match status" value="4"/>
</dbReference>
<keyword evidence="1" id="KW-0677">Repeat</keyword>
<feature type="repeat" description="PPR" evidence="2">
    <location>
        <begin position="220"/>
        <end position="254"/>
    </location>
</feature>
<dbReference type="FunFam" id="1.25.40.10:FF:001393">
    <property type="entry name" value="Pentatricopeptide repeat-containing protein chloroplastic"/>
    <property type="match status" value="1"/>
</dbReference>
<dbReference type="Proteomes" id="UP000593572">
    <property type="component" value="Unassembled WGS sequence"/>
</dbReference>
<feature type="non-terminal residue" evidence="3">
    <location>
        <position position="1"/>
    </location>
</feature>
<dbReference type="GO" id="GO:0009507">
    <property type="term" value="C:chloroplast"/>
    <property type="evidence" value="ECO:0007669"/>
    <property type="project" value="TreeGrafter"/>
</dbReference>
<dbReference type="PANTHER" id="PTHR46935:SF1">
    <property type="entry name" value="OS01G0674700 PROTEIN"/>
    <property type="match status" value="1"/>
</dbReference>
<dbReference type="InterPro" id="IPR002885">
    <property type="entry name" value="PPR_rpt"/>
</dbReference>
<evidence type="ECO:0008006" key="5">
    <source>
        <dbReference type="Google" id="ProtNLM"/>
    </source>
</evidence>
<dbReference type="AlphaFoldDB" id="A0A7J8N3R8"/>
<organism evidence="3 4">
    <name type="scientific">Gossypium lobatum</name>
    <dbReference type="NCBI Taxonomy" id="34289"/>
    <lineage>
        <taxon>Eukaryota</taxon>
        <taxon>Viridiplantae</taxon>
        <taxon>Streptophyta</taxon>
        <taxon>Embryophyta</taxon>
        <taxon>Tracheophyta</taxon>
        <taxon>Spermatophyta</taxon>
        <taxon>Magnoliopsida</taxon>
        <taxon>eudicotyledons</taxon>
        <taxon>Gunneridae</taxon>
        <taxon>Pentapetalae</taxon>
        <taxon>rosids</taxon>
        <taxon>malvids</taxon>
        <taxon>Malvales</taxon>
        <taxon>Malvaceae</taxon>
        <taxon>Malvoideae</taxon>
        <taxon>Gossypium</taxon>
    </lineage>
</organism>
<feature type="repeat" description="PPR" evidence="2">
    <location>
        <begin position="326"/>
        <end position="360"/>
    </location>
</feature>
<dbReference type="Pfam" id="PF01535">
    <property type="entry name" value="PPR"/>
    <property type="match status" value="3"/>
</dbReference>
<comment type="caution">
    <text evidence="3">The sequence shown here is derived from an EMBL/GenBank/DDBJ whole genome shotgun (WGS) entry which is preliminary data.</text>
</comment>
<evidence type="ECO:0000313" key="4">
    <source>
        <dbReference type="Proteomes" id="UP000593572"/>
    </source>
</evidence>
<reference evidence="3 4" key="1">
    <citation type="journal article" date="2019" name="Genome Biol. Evol.">
        <title>Insights into the evolution of the New World diploid cottons (Gossypium, subgenus Houzingenia) based on genome sequencing.</title>
        <authorList>
            <person name="Grover C.E."/>
            <person name="Arick M.A. 2nd"/>
            <person name="Thrash A."/>
            <person name="Conover J.L."/>
            <person name="Sanders W.S."/>
            <person name="Peterson D.G."/>
            <person name="Frelichowski J.E."/>
            <person name="Scheffler J.A."/>
            <person name="Scheffler B.E."/>
            <person name="Wendel J.F."/>
        </authorList>
    </citation>
    <scope>NUCLEOTIDE SEQUENCE [LARGE SCALE GENOMIC DNA]</scope>
    <source>
        <strain evidence="3">157</strain>
        <tissue evidence="3">Leaf</tissue>
    </source>
</reference>
<feature type="repeat" description="PPR" evidence="2">
    <location>
        <begin position="430"/>
        <end position="464"/>
    </location>
</feature>
<evidence type="ECO:0000256" key="1">
    <source>
        <dbReference type="ARBA" id="ARBA00022737"/>
    </source>
</evidence>
<dbReference type="Gene3D" id="1.25.40.10">
    <property type="entry name" value="Tetratricopeptide repeat domain"/>
    <property type="match status" value="3"/>
</dbReference>
<dbReference type="FunFam" id="1.25.40.10:FF:000363">
    <property type="entry name" value="Pentatricopeptide repeat-containing protein"/>
    <property type="match status" value="1"/>
</dbReference>
<dbReference type="InterPro" id="IPR044645">
    <property type="entry name" value="DG1/EMB2279-like"/>
</dbReference>
<evidence type="ECO:0000256" key="2">
    <source>
        <dbReference type="PROSITE-ProRule" id="PRU00708"/>
    </source>
</evidence>
<keyword evidence="4" id="KW-1185">Reference proteome</keyword>
<dbReference type="NCBIfam" id="TIGR00756">
    <property type="entry name" value="PPR"/>
    <property type="match status" value="5"/>
</dbReference>
<evidence type="ECO:0000313" key="3">
    <source>
        <dbReference type="EMBL" id="MBA0571480.1"/>
    </source>
</evidence>
<protein>
    <recommendedName>
        <fullName evidence="5">Pentatricopeptide repeat-containing protein</fullName>
    </recommendedName>
</protein>
<dbReference type="Pfam" id="PF13812">
    <property type="entry name" value="PPR_3"/>
    <property type="match status" value="1"/>
</dbReference>